<dbReference type="InterPro" id="IPR006094">
    <property type="entry name" value="Oxid_FAD_bind_N"/>
</dbReference>
<evidence type="ECO:0000259" key="6">
    <source>
        <dbReference type="PROSITE" id="PS51387"/>
    </source>
</evidence>
<dbReference type="SUPFAM" id="SSF53335">
    <property type="entry name" value="S-adenosyl-L-methionine-dependent methyltransferases"/>
    <property type="match status" value="1"/>
</dbReference>
<dbReference type="InterPro" id="IPR029057">
    <property type="entry name" value="PRTase-like"/>
</dbReference>
<dbReference type="Pfam" id="PF00156">
    <property type="entry name" value="Pribosyltran"/>
    <property type="match status" value="1"/>
</dbReference>
<keyword evidence="7" id="KW-0808">Transferase</keyword>
<dbReference type="GO" id="GO:0071949">
    <property type="term" value="F:FAD binding"/>
    <property type="evidence" value="ECO:0007669"/>
    <property type="project" value="InterPro"/>
</dbReference>
<dbReference type="SUPFAM" id="SSF53271">
    <property type="entry name" value="PRTase-like"/>
    <property type="match status" value="1"/>
</dbReference>
<reference evidence="7" key="2">
    <citation type="submission" date="2023-06" db="EMBL/GenBank/DDBJ databases">
        <authorList>
            <consortium name="Lawrence Berkeley National Laboratory"/>
            <person name="Haridas S."/>
            <person name="Hensen N."/>
            <person name="Bonometti L."/>
            <person name="Westerberg I."/>
            <person name="Brannstrom I.O."/>
            <person name="Guillou S."/>
            <person name="Cros-Aarteil S."/>
            <person name="Calhoun S."/>
            <person name="Kuo A."/>
            <person name="Mondo S."/>
            <person name="Pangilinan J."/>
            <person name="Riley R."/>
            <person name="Labutti K."/>
            <person name="Andreopoulos B."/>
            <person name="Lipzen A."/>
            <person name="Chen C."/>
            <person name="Yanf M."/>
            <person name="Daum C."/>
            <person name="Ng V."/>
            <person name="Clum A."/>
            <person name="Steindorff A."/>
            <person name="Ohm R."/>
            <person name="Martin F."/>
            <person name="Silar P."/>
            <person name="Natvig D."/>
            <person name="Lalanne C."/>
            <person name="Gautier V."/>
            <person name="Ament-Velasquez S.L."/>
            <person name="Kruys A."/>
            <person name="Hutchinson M.I."/>
            <person name="Powell A.J."/>
            <person name="Barry K."/>
            <person name="Miller A.N."/>
            <person name="Grigoriev I.V."/>
            <person name="Debuchy R."/>
            <person name="Gladieux P."/>
            <person name="Thoren M.H."/>
            <person name="Johannesson H."/>
        </authorList>
    </citation>
    <scope>NUCLEOTIDE SEQUENCE</scope>
    <source>
        <strain evidence="7">SMH4131-1</strain>
    </source>
</reference>
<evidence type="ECO:0000256" key="3">
    <source>
        <dbReference type="ARBA" id="ARBA00022827"/>
    </source>
</evidence>
<dbReference type="Gene3D" id="3.30.465.10">
    <property type="match status" value="1"/>
</dbReference>
<keyword evidence="3" id="KW-0274">FAD</keyword>
<dbReference type="CDD" id="cd06223">
    <property type="entry name" value="PRTases_typeI"/>
    <property type="match status" value="1"/>
</dbReference>
<keyword evidence="8" id="KW-1185">Reference proteome</keyword>
<dbReference type="InterPro" id="IPR036318">
    <property type="entry name" value="FAD-bd_PCMH-like_sf"/>
</dbReference>
<dbReference type="GO" id="GO:0004631">
    <property type="term" value="F:phosphomevalonate kinase activity"/>
    <property type="evidence" value="ECO:0007669"/>
    <property type="project" value="InterPro"/>
</dbReference>
<organism evidence="7 8">
    <name type="scientific">Cercophora scortea</name>
    <dbReference type="NCBI Taxonomy" id="314031"/>
    <lineage>
        <taxon>Eukaryota</taxon>
        <taxon>Fungi</taxon>
        <taxon>Dikarya</taxon>
        <taxon>Ascomycota</taxon>
        <taxon>Pezizomycotina</taxon>
        <taxon>Sordariomycetes</taxon>
        <taxon>Sordariomycetidae</taxon>
        <taxon>Sordariales</taxon>
        <taxon>Lasiosphaeriaceae</taxon>
        <taxon>Cercophora</taxon>
    </lineage>
</organism>
<reference evidence="7" key="1">
    <citation type="journal article" date="2023" name="Mol. Phylogenet. Evol.">
        <title>Genome-scale phylogeny and comparative genomics of the fungal order Sordariales.</title>
        <authorList>
            <person name="Hensen N."/>
            <person name="Bonometti L."/>
            <person name="Westerberg I."/>
            <person name="Brannstrom I.O."/>
            <person name="Guillou S."/>
            <person name="Cros-Aarteil S."/>
            <person name="Calhoun S."/>
            <person name="Haridas S."/>
            <person name="Kuo A."/>
            <person name="Mondo S."/>
            <person name="Pangilinan J."/>
            <person name="Riley R."/>
            <person name="LaButti K."/>
            <person name="Andreopoulos B."/>
            <person name="Lipzen A."/>
            <person name="Chen C."/>
            <person name="Yan M."/>
            <person name="Daum C."/>
            <person name="Ng V."/>
            <person name="Clum A."/>
            <person name="Steindorff A."/>
            <person name="Ohm R.A."/>
            <person name="Martin F."/>
            <person name="Silar P."/>
            <person name="Natvig D.O."/>
            <person name="Lalanne C."/>
            <person name="Gautier V."/>
            <person name="Ament-Velasquez S.L."/>
            <person name="Kruys A."/>
            <person name="Hutchinson M.I."/>
            <person name="Powell A.J."/>
            <person name="Barry K."/>
            <person name="Miller A.N."/>
            <person name="Grigoriev I.V."/>
            <person name="Debuchy R."/>
            <person name="Gladieux P."/>
            <person name="Hiltunen Thoren M."/>
            <person name="Johannesson H."/>
        </authorList>
    </citation>
    <scope>NUCLEOTIDE SEQUENCE</scope>
    <source>
        <strain evidence="7">SMH4131-1</strain>
    </source>
</reference>
<dbReference type="InterPro" id="IPR000836">
    <property type="entry name" value="PRTase_dom"/>
</dbReference>
<dbReference type="PROSITE" id="PS51387">
    <property type="entry name" value="FAD_PCMH"/>
    <property type="match status" value="1"/>
</dbReference>
<dbReference type="PANTHER" id="PTHR42973">
    <property type="entry name" value="BINDING OXIDOREDUCTASE, PUTATIVE (AFU_ORTHOLOGUE AFUA_1G17690)-RELATED"/>
    <property type="match status" value="1"/>
</dbReference>
<feature type="region of interest" description="Disordered" evidence="5">
    <location>
        <begin position="941"/>
        <end position="962"/>
    </location>
</feature>
<evidence type="ECO:0000256" key="2">
    <source>
        <dbReference type="ARBA" id="ARBA00022630"/>
    </source>
</evidence>
<dbReference type="AlphaFoldDB" id="A0AAE0J6Y0"/>
<keyword evidence="4" id="KW-0560">Oxidoreductase</keyword>
<dbReference type="SUPFAM" id="SSF56176">
    <property type="entry name" value="FAD-binding/transporter-associated domain-like"/>
    <property type="match status" value="1"/>
</dbReference>
<dbReference type="Gene3D" id="3.40.50.300">
    <property type="entry name" value="P-loop containing nucleotide triphosphate hydrolases"/>
    <property type="match status" value="1"/>
</dbReference>
<evidence type="ECO:0000256" key="5">
    <source>
        <dbReference type="SAM" id="MobiDB-lite"/>
    </source>
</evidence>
<proteinExistence type="inferred from homology"/>
<evidence type="ECO:0000313" key="8">
    <source>
        <dbReference type="Proteomes" id="UP001286456"/>
    </source>
</evidence>
<dbReference type="GO" id="GO:0006695">
    <property type="term" value="P:cholesterol biosynthetic process"/>
    <property type="evidence" value="ECO:0007669"/>
    <property type="project" value="InterPro"/>
</dbReference>
<dbReference type="InterPro" id="IPR005919">
    <property type="entry name" value="Pmev_kin_anim"/>
</dbReference>
<gene>
    <name evidence="7" type="ORF">B0T19DRAFT_455572</name>
</gene>
<dbReference type="InterPro" id="IPR016166">
    <property type="entry name" value="FAD-bd_PCMH"/>
</dbReference>
<dbReference type="Gene3D" id="3.40.462.20">
    <property type="match status" value="1"/>
</dbReference>
<evidence type="ECO:0000313" key="7">
    <source>
        <dbReference type="EMBL" id="KAK3337677.1"/>
    </source>
</evidence>
<dbReference type="Gene3D" id="3.40.50.2020">
    <property type="match status" value="1"/>
</dbReference>
<dbReference type="PANTHER" id="PTHR42973:SF25">
    <property type="entry name" value="PHOSPHOMEVALONATE KINASE"/>
    <property type="match status" value="1"/>
</dbReference>
<comment type="caution">
    <text evidence="7">The sequence shown here is derived from an EMBL/GenBank/DDBJ whole genome shotgun (WGS) entry which is preliminary data.</text>
</comment>
<dbReference type="InterPro" id="IPR027417">
    <property type="entry name" value="P-loop_NTPase"/>
</dbReference>
<dbReference type="InterPro" id="IPR050416">
    <property type="entry name" value="FAD-linked_Oxidoreductase"/>
</dbReference>
<comment type="similarity">
    <text evidence="1">Belongs to the oxygen-dependent FAD-linked oxidoreductase family.</text>
</comment>
<dbReference type="EMBL" id="JAUEPO010000001">
    <property type="protein sequence ID" value="KAK3337677.1"/>
    <property type="molecule type" value="Genomic_DNA"/>
</dbReference>
<protein>
    <submittedName>
        <fullName evidence="7">Phosphoribosyl transferase domain protein</fullName>
    </submittedName>
</protein>
<dbReference type="GO" id="GO:0016491">
    <property type="term" value="F:oxidoreductase activity"/>
    <property type="evidence" value="ECO:0007669"/>
    <property type="project" value="UniProtKB-KW"/>
</dbReference>
<dbReference type="GO" id="GO:0005737">
    <property type="term" value="C:cytoplasm"/>
    <property type="evidence" value="ECO:0007669"/>
    <property type="project" value="InterPro"/>
</dbReference>
<dbReference type="InterPro" id="IPR016169">
    <property type="entry name" value="FAD-bd_PCMH_sub2"/>
</dbReference>
<feature type="region of interest" description="Disordered" evidence="5">
    <location>
        <begin position="141"/>
        <end position="160"/>
    </location>
</feature>
<dbReference type="Gene3D" id="3.40.50.150">
    <property type="entry name" value="Vaccinia Virus protein VP39"/>
    <property type="match status" value="1"/>
</dbReference>
<evidence type="ECO:0000256" key="1">
    <source>
        <dbReference type="ARBA" id="ARBA00005466"/>
    </source>
</evidence>
<accession>A0AAE0J6Y0</accession>
<keyword evidence="2" id="KW-0285">Flavoprotein</keyword>
<dbReference type="Pfam" id="PF01565">
    <property type="entry name" value="FAD_binding_4"/>
    <property type="match status" value="1"/>
</dbReference>
<evidence type="ECO:0000256" key="4">
    <source>
        <dbReference type="ARBA" id="ARBA00023002"/>
    </source>
</evidence>
<dbReference type="InterPro" id="IPR029063">
    <property type="entry name" value="SAM-dependent_MTases_sf"/>
</dbReference>
<dbReference type="Pfam" id="PF04275">
    <property type="entry name" value="P-mevalo_kinase"/>
    <property type="match status" value="1"/>
</dbReference>
<sequence length="1192" mass="129535">MATLTALKQALKAKVPNKTPQHPLSEAEYAAGFSRLVNGSAEYKDFIAPQLARVLTPLFNSRNRISVLEIGPGAESVLCSLPENMRRKITRYVAYEPNNSYAAKLEELISPAPPGNNNNGDVEGPPFLSLAGPPVIHRRAFTIPPTGDNTTAPSPADEDAPEKDFDVILFCHSLYGMNDKHAHILAALDLLIHNPADGLVIVFHRDDGTLDPRRLLCRHVATYPSGVVRVRDTREALNAFCSFIAGFSVRDGMTLMEWRAVCRAVGHRDEAREDGKTLVFSAPGIMLAFGRNARQETLSGLRSRVEGFDMVAVKNKEARRYRPSAVMRPESVEQVQECVRWALENGVGLTVVGGGHSGHCVWPYVVAVSMRAFNIVSVVRDGSGGESGDGALVVAGSGCTTRDIVNRIMDTGLVVPLGSRPSVGAGLWLQGGIGHLARQYGLSCDAVVGAVLVRVDSGDVVYVGQVPGQHRPAGATRAENEEDILWALKGAGTNFAIVVSVVFKAFESSSPAPIYYGVWHWVAPLSDNDEAQRMIAYFDVIARELPRQLSSDAFLFWDEGRLHLGVSMYGPWATFNGEEAKRYAAKFGNRFGQTVTEVKKVDTIGLFETDMYMSEMHGGHAGGKTSSFKRCVFLDHIGKNAVGKDEVAKALIAAMETRPSPLCYLHLLHGGGAVRDTAPEATAFGCRKWEFACVITGVWPRDQDGTQTSRAAIDWVYNVVHTLLPPWLSSGVYGADLGPDPRDAALARKAFGPNRPRLARLKQQLDRHNVLVHTCPLPKAPMEPKLILLVTGESGVGKDTCAELWIELMANEEPRHGSDTCNTFDAASISKYTKMEYAAAHGASLYRLNHDRAYKEQRRPALTAFFKEQVKLRPKLPEEHFLRVVYDAANEVWDDRHPGTDVLFITGMRDEDPVAKFCHLVPDSRVLEVRITASREARESRGVHVLDDDSSTGSGTNPGNHCRPTLVFDNSTPENDTLEAFATEHLFPLLHPDLEKLASMIRTIPGFPHLDIDFRHVLDIAQQPGGLSLCASLLQSHFSGTWSSVNRIVCCEAGGFVFASALGMRVDTPLALIRKGPGKMPPPRVSVAMEDASHISSRSSLGDGESSAAAVLEMESGLVAKGDKVVVVDDVLATGKTLCAVLRLLVGQIGLAVEDVSVLVVAEFPVHRGRDALRRNGFGGVGVRSLMVFGGA</sequence>
<feature type="domain" description="FAD-binding PCMH-type" evidence="6">
    <location>
        <begin position="319"/>
        <end position="508"/>
    </location>
</feature>
<dbReference type="Proteomes" id="UP001286456">
    <property type="component" value="Unassembled WGS sequence"/>
</dbReference>
<name>A0AAE0J6Y0_9PEZI</name>